<organism evidence="3 4">
    <name type="scientific">Rhodococcus wratislaviensis</name>
    <name type="common">Tsukamurella wratislaviensis</name>
    <dbReference type="NCBI Taxonomy" id="44752"/>
    <lineage>
        <taxon>Bacteria</taxon>
        <taxon>Bacillati</taxon>
        <taxon>Actinomycetota</taxon>
        <taxon>Actinomycetes</taxon>
        <taxon>Mycobacteriales</taxon>
        <taxon>Nocardiaceae</taxon>
        <taxon>Rhodococcus</taxon>
    </lineage>
</organism>
<feature type="domain" description="Nuclease associated modular" evidence="2">
    <location>
        <begin position="174"/>
        <end position="190"/>
    </location>
</feature>
<feature type="region of interest" description="Disordered" evidence="1">
    <location>
        <begin position="116"/>
        <end position="234"/>
    </location>
</feature>
<sequence>MTTVTGGVIYGVRLRSSFEYRYIGLTTKSTDVRLRQHLKVAAGGRKTAFYDWLRKQDRTEVIADTLDWVEGLDDLGRAEITWIAYLRRDGQPLLNLSDGGLGPTGVVWTDEMREAARRRSTGRVGVSRFAEENPFHGRKHSDAQREKWSAERKGSNSGADNPNFGKRGADHPRFGHPMPEESRTRMSEQRRGAGNPNFGKNASDETRAKMSAARKGRPMPSSRRNAHTRHHTNKGVAMVTCQYCIEDAGTTNEE</sequence>
<dbReference type="GO" id="GO:0003677">
    <property type="term" value="F:DNA binding"/>
    <property type="evidence" value="ECO:0007669"/>
    <property type="project" value="InterPro"/>
</dbReference>
<feature type="domain" description="Nuclease associated modular" evidence="2">
    <location>
        <begin position="136"/>
        <end position="152"/>
    </location>
</feature>
<evidence type="ECO:0000313" key="4">
    <source>
        <dbReference type="Proteomes" id="UP000287519"/>
    </source>
</evidence>
<keyword evidence="4" id="KW-1185">Reference proteome</keyword>
<evidence type="ECO:0000259" key="2">
    <source>
        <dbReference type="SMART" id="SM00496"/>
    </source>
</evidence>
<evidence type="ECO:0000256" key="1">
    <source>
        <dbReference type="SAM" id="MobiDB-lite"/>
    </source>
</evidence>
<evidence type="ECO:0000313" key="3">
    <source>
        <dbReference type="EMBL" id="GCE37530.1"/>
    </source>
</evidence>
<dbReference type="OrthoDB" id="4528417at2"/>
<dbReference type="CDD" id="cd10443">
    <property type="entry name" value="GIY-YIG_HE_Tlr8p_PBC-V_like"/>
    <property type="match status" value="1"/>
</dbReference>
<dbReference type="InterPro" id="IPR003611">
    <property type="entry name" value="NUMOD3"/>
</dbReference>
<reference evidence="3 4" key="1">
    <citation type="submission" date="2018-11" db="EMBL/GenBank/DDBJ databases">
        <title>Microbial catabolism of amino acid.</title>
        <authorList>
            <person name="Hibi M."/>
            <person name="Ogawa J."/>
        </authorList>
    </citation>
    <scope>NUCLEOTIDE SEQUENCE [LARGE SCALE GENOMIC DNA]</scope>
    <source>
        <strain evidence="3 4">C31-06</strain>
    </source>
</reference>
<feature type="compositionally biased region" description="Basic and acidic residues" evidence="1">
    <location>
        <begin position="129"/>
        <end position="154"/>
    </location>
</feature>
<dbReference type="EMBL" id="BHYM01000010">
    <property type="protein sequence ID" value="GCE37530.1"/>
    <property type="molecule type" value="Genomic_DNA"/>
</dbReference>
<feature type="compositionally biased region" description="Basic and acidic residues" evidence="1">
    <location>
        <begin position="167"/>
        <end position="191"/>
    </location>
</feature>
<accession>A0A402C1R5</accession>
<dbReference type="SMART" id="SM00496">
    <property type="entry name" value="IENR2"/>
    <property type="match status" value="3"/>
</dbReference>
<dbReference type="Proteomes" id="UP000287519">
    <property type="component" value="Unassembled WGS sequence"/>
</dbReference>
<dbReference type="Pfam" id="PF07460">
    <property type="entry name" value="NUMOD3"/>
    <property type="match status" value="2"/>
</dbReference>
<feature type="compositionally biased region" description="Basic residues" evidence="1">
    <location>
        <begin position="224"/>
        <end position="233"/>
    </location>
</feature>
<feature type="domain" description="Nuclease associated modular" evidence="2">
    <location>
        <begin position="198"/>
        <end position="214"/>
    </location>
</feature>
<dbReference type="AlphaFoldDB" id="A0A402C1R5"/>
<name>A0A402C1R5_RHOWR</name>
<comment type="caution">
    <text evidence="3">The sequence shown here is derived from an EMBL/GenBank/DDBJ whole genome shotgun (WGS) entry which is preliminary data.</text>
</comment>
<gene>
    <name evidence="3" type="ORF">Rhow_000106</name>
</gene>
<proteinExistence type="predicted"/>
<dbReference type="SUPFAM" id="SSF64496">
    <property type="entry name" value="DNA-binding domain of intron-encoded endonucleases"/>
    <property type="match status" value="2"/>
</dbReference>
<protein>
    <recommendedName>
        <fullName evidence="2">Nuclease associated modular domain-containing protein</fullName>
    </recommendedName>
</protein>
<dbReference type="RefSeq" id="WP_124390304.1">
    <property type="nucleotide sequence ID" value="NZ_BHYM01000010.1"/>
</dbReference>